<reference evidence="1 2" key="1">
    <citation type="submission" date="2012-07" db="EMBL/GenBank/DDBJ databases">
        <authorList>
            <person name="Durkin A.S."/>
            <person name="McCorrison J."/>
            <person name="Torralba M."/>
            <person name="Gillis M."/>
            <person name="Methe B."/>
            <person name="Sutton G."/>
            <person name="Nelson K.E."/>
        </authorList>
    </citation>
    <scope>NUCLEOTIDE SEQUENCE [LARGE SCALE GENOMIC DNA]</scope>
    <source>
        <strain evidence="1 2">OBRC8</strain>
    </source>
</reference>
<organism evidence="1 2">
    <name type="scientific">Peptoanaerobacter stomatis</name>
    <dbReference type="NCBI Taxonomy" id="796937"/>
    <lineage>
        <taxon>Bacteria</taxon>
        <taxon>Bacillati</taxon>
        <taxon>Bacillota</taxon>
        <taxon>Clostridia</taxon>
        <taxon>Peptostreptococcales</taxon>
        <taxon>Filifactoraceae</taxon>
        <taxon>Peptoanaerobacter</taxon>
    </lineage>
</organism>
<evidence type="ECO:0000313" key="2">
    <source>
        <dbReference type="Proteomes" id="UP000005244"/>
    </source>
</evidence>
<dbReference type="EMBL" id="ALNK01000021">
    <property type="protein sequence ID" value="EJU22533.1"/>
    <property type="molecule type" value="Genomic_DNA"/>
</dbReference>
<protein>
    <recommendedName>
        <fullName evidence="3">Chloramphenicol resistance protein</fullName>
    </recommendedName>
</protein>
<sequence>MIDELRDYIRSCPLINKKKKLYIDYLGTDTGEYTIDIMPGESIVKKYADGGSLRKLVFVFGSKEYYGSDIRTNIENSGFYDKFQRWIEEQNEIGNLPNIENVQSVNCVTCGYLFNTDGADKARYQIQMEMIYYKGV</sequence>
<dbReference type="RefSeq" id="WP_009530993.1">
    <property type="nucleotide sequence ID" value="NZ_ALNK01000021.1"/>
</dbReference>
<evidence type="ECO:0000313" key="1">
    <source>
        <dbReference type="EMBL" id="EJU22533.1"/>
    </source>
</evidence>
<dbReference type="Proteomes" id="UP000005244">
    <property type="component" value="Unassembled WGS sequence"/>
</dbReference>
<comment type="caution">
    <text evidence="1">The sequence shown here is derived from an EMBL/GenBank/DDBJ whole genome shotgun (WGS) entry which is preliminary data.</text>
</comment>
<accession>J6HIS1</accession>
<dbReference type="AlphaFoldDB" id="J6HIS1"/>
<keyword evidence="2" id="KW-1185">Reference proteome</keyword>
<evidence type="ECO:0008006" key="3">
    <source>
        <dbReference type="Google" id="ProtNLM"/>
    </source>
</evidence>
<name>J6HIS1_9FIRM</name>
<gene>
    <name evidence="1" type="ORF">HMPREF1143_1756</name>
</gene>
<proteinExistence type="predicted"/>